<evidence type="ECO:0000256" key="1">
    <source>
        <dbReference type="SAM" id="MobiDB-lite"/>
    </source>
</evidence>
<gene>
    <name evidence="2" type="ORF">RHS01_03564</name>
</gene>
<dbReference type="AlphaFoldDB" id="A0A8H7IHZ1"/>
<sequence length="192" mass="21578">MDKLKMPEYKFGPKVPWSRLVVTNVPTGMGGPAQRMRNRDKLTQLLRDLFPEEAKFGNLKITLAPDWLADPARLQAEGRQASTVSFAFEDAGASPQTVYSLTHKLFIYGRQCKIKKFTQTPTTSMLKMRKVQTHQAPMPHKEARCHKCGRNNHSPNNITLTTALDAPKTERVTHANAYTAHCAAARTLIQHP</sequence>
<feature type="region of interest" description="Disordered" evidence="1">
    <location>
        <begin position="133"/>
        <end position="152"/>
    </location>
</feature>
<evidence type="ECO:0000313" key="2">
    <source>
        <dbReference type="EMBL" id="KAF8757920.1"/>
    </source>
</evidence>
<name>A0A8H7IHZ1_9AGAM</name>
<proteinExistence type="predicted"/>
<accession>A0A8H7IHZ1</accession>
<comment type="caution">
    <text evidence="2">The sequence shown here is derived from an EMBL/GenBank/DDBJ whole genome shotgun (WGS) entry which is preliminary data.</text>
</comment>
<dbReference type="Proteomes" id="UP000614334">
    <property type="component" value="Unassembled WGS sequence"/>
</dbReference>
<reference evidence="2" key="1">
    <citation type="submission" date="2020-09" db="EMBL/GenBank/DDBJ databases">
        <title>Comparative genome analyses of four rice-infecting Rhizoctonia solani isolates reveal extensive enrichment of homogalacturonan modification genes.</title>
        <authorList>
            <person name="Lee D.-Y."/>
            <person name="Jeon J."/>
            <person name="Kim K.-T."/>
            <person name="Cheong K."/>
            <person name="Song H."/>
            <person name="Choi G."/>
            <person name="Ko J."/>
            <person name="Opiyo S.O."/>
            <person name="Zuo S."/>
            <person name="Madhav S."/>
            <person name="Lee Y.-H."/>
            <person name="Wang G.-L."/>
        </authorList>
    </citation>
    <scope>NUCLEOTIDE SEQUENCE</scope>
    <source>
        <strain evidence="2">AG1-IA B2</strain>
    </source>
</reference>
<dbReference type="EMBL" id="JACYCF010000004">
    <property type="protein sequence ID" value="KAF8757920.1"/>
    <property type="molecule type" value="Genomic_DNA"/>
</dbReference>
<evidence type="ECO:0000313" key="3">
    <source>
        <dbReference type="Proteomes" id="UP000614334"/>
    </source>
</evidence>
<organism evidence="2 3">
    <name type="scientific">Rhizoctonia solani</name>
    <dbReference type="NCBI Taxonomy" id="456999"/>
    <lineage>
        <taxon>Eukaryota</taxon>
        <taxon>Fungi</taxon>
        <taxon>Dikarya</taxon>
        <taxon>Basidiomycota</taxon>
        <taxon>Agaricomycotina</taxon>
        <taxon>Agaricomycetes</taxon>
        <taxon>Cantharellales</taxon>
        <taxon>Ceratobasidiaceae</taxon>
        <taxon>Rhizoctonia</taxon>
    </lineage>
</organism>
<protein>
    <submittedName>
        <fullName evidence="2">Uncharacterized protein</fullName>
    </submittedName>
</protein>